<evidence type="ECO:0000256" key="1">
    <source>
        <dbReference type="ARBA" id="ARBA00022884"/>
    </source>
</evidence>
<feature type="compositionally biased region" description="Low complexity" evidence="2">
    <location>
        <begin position="217"/>
        <end position="226"/>
    </location>
</feature>
<dbReference type="Pfam" id="PF02136">
    <property type="entry name" value="NTF2"/>
    <property type="match status" value="1"/>
</dbReference>
<accession>A0A8H7ZMR2</accession>
<dbReference type="GO" id="GO:1990904">
    <property type="term" value="C:ribonucleoprotein complex"/>
    <property type="evidence" value="ECO:0007669"/>
    <property type="project" value="TreeGrafter"/>
</dbReference>
<reference evidence="4 5" key="1">
    <citation type="journal article" name="Sci. Rep.">
        <title>Genome-scale phylogenetic analyses confirm Olpidium as the closest living zoosporic fungus to the non-flagellated, terrestrial fungi.</title>
        <authorList>
            <person name="Chang Y."/>
            <person name="Rochon D."/>
            <person name="Sekimoto S."/>
            <person name="Wang Y."/>
            <person name="Chovatia M."/>
            <person name="Sandor L."/>
            <person name="Salamov A."/>
            <person name="Grigoriev I.V."/>
            <person name="Stajich J.E."/>
            <person name="Spatafora J.W."/>
        </authorList>
    </citation>
    <scope>NUCLEOTIDE SEQUENCE [LARGE SCALE GENOMIC DNA]</scope>
    <source>
        <strain evidence="4">S191</strain>
    </source>
</reference>
<feature type="compositionally biased region" description="Polar residues" evidence="2">
    <location>
        <begin position="370"/>
        <end position="387"/>
    </location>
</feature>
<dbReference type="PANTHER" id="PTHR10693">
    <property type="entry name" value="RAS GTPASE-ACTIVATING PROTEIN-BINDING PROTEIN"/>
    <property type="match status" value="1"/>
</dbReference>
<proteinExistence type="predicted"/>
<dbReference type="Proteomes" id="UP000673691">
    <property type="component" value="Unassembled WGS sequence"/>
</dbReference>
<dbReference type="InterPro" id="IPR039539">
    <property type="entry name" value="Ras_GTPase_bind_prot"/>
</dbReference>
<dbReference type="PROSITE" id="PS50177">
    <property type="entry name" value="NTF2_DOMAIN"/>
    <property type="match status" value="1"/>
</dbReference>
<feature type="region of interest" description="Disordered" evidence="2">
    <location>
        <begin position="190"/>
        <end position="387"/>
    </location>
</feature>
<feature type="region of interest" description="Disordered" evidence="2">
    <location>
        <begin position="410"/>
        <end position="446"/>
    </location>
</feature>
<dbReference type="Gene3D" id="3.10.450.50">
    <property type="match status" value="1"/>
</dbReference>
<gene>
    <name evidence="4" type="ORF">BJ554DRAFT_4017</name>
</gene>
<name>A0A8H7ZMR2_9FUNG</name>
<evidence type="ECO:0000256" key="2">
    <source>
        <dbReference type="SAM" id="MobiDB-lite"/>
    </source>
</evidence>
<dbReference type="GO" id="GO:0005829">
    <property type="term" value="C:cytosol"/>
    <property type="evidence" value="ECO:0007669"/>
    <property type="project" value="TreeGrafter"/>
</dbReference>
<evidence type="ECO:0000313" key="4">
    <source>
        <dbReference type="EMBL" id="KAG5456281.1"/>
    </source>
</evidence>
<dbReference type="AlphaFoldDB" id="A0A8H7ZMR2"/>
<protein>
    <recommendedName>
        <fullName evidence="3">NTF2 domain-containing protein</fullName>
    </recommendedName>
</protein>
<dbReference type="OrthoDB" id="339151at2759"/>
<feature type="compositionally biased region" description="Basic and acidic residues" evidence="2">
    <location>
        <begin position="1"/>
        <end position="13"/>
    </location>
</feature>
<dbReference type="EMBL" id="JAEFCI010011984">
    <property type="protein sequence ID" value="KAG5456281.1"/>
    <property type="molecule type" value="Genomic_DNA"/>
</dbReference>
<dbReference type="SUPFAM" id="SSF54427">
    <property type="entry name" value="NTF2-like"/>
    <property type="match status" value="1"/>
</dbReference>
<evidence type="ECO:0000313" key="5">
    <source>
        <dbReference type="Proteomes" id="UP000673691"/>
    </source>
</evidence>
<feature type="compositionally biased region" description="Gly residues" evidence="2">
    <location>
        <begin position="425"/>
        <end position="439"/>
    </location>
</feature>
<dbReference type="InterPro" id="IPR018222">
    <property type="entry name" value="Nuclear_transport_factor_2_euk"/>
</dbReference>
<comment type="caution">
    <text evidence="4">The sequence shown here is derived from an EMBL/GenBank/DDBJ whole genome shotgun (WGS) entry which is preliminary data.</text>
</comment>
<dbReference type="PANTHER" id="PTHR10693:SF20">
    <property type="entry name" value="AT27578P"/>
    <property type="match status" value="1"/>
</dbReference>
<evidence type="ECO:0000259" key="3">
    <source>
        <dbReference type="PROSITE" id="PS50177"/>
    </source>
</evidence>
<feature type="compositionally biased region" description="Basic and acidic residues" evidence="2">
    <location>
        <begin position="26"/>
        <end position="38"/>
    </location>
</feature>
<sequence length="446" mass="46309">MRLHSQEENRERPVAGAMQNQNQQAAKKDNAPKRREPRPLTPQELASLFTEKFYGKLKSGRENLFQFFGDDSRLAAGYEGEKVKVCIGQEQIHRRFQEPDYRITFTDVICVDALEIGNGQFLIQTTGLCENVDNDQLRFHESFVLAPQNGGGFYVLANARRIARETVAQKDAAPPVAAASKPAGVTAASAVPKSVQAQVIPQKEEPAKPTMTQNSTAAPAPAPAAASEPPQVTSPVSAGDAAVKRTDSKRTNAKPARGGGYVANPAPEIAKPATAAEPPSAPDSAKKPTKAADAAPAPNTAPVVAPAAAAPPPPQGAPPSQPARHPPNSVPPSASTAPAAAPPPVRTWASAAANNATASWDKKNIAEVKGTSTKPSQSPNTATFVQFSSPGGAAEAIGKRVMLPGGAEVVAEPKKDMRGRAMQGSGPGRGGGGPRGPGMSGRRRGS</sequence>
<dbReference type="GO" id="GO:0003729">
    <property type="term" value="F:mRNA binding"/>
    <property type="evidence" value="ECO:0007669"/>
    <property type="project" value="TreeGrafter"/>
</dbReference>
<feature type="domain" description="NTF2" evidence="3">
    <location>
        <begin position="45"/>
        <end position="162"/>
    </location>
</feature>
<organism evidence="4 5">
    <name type="scientific">Olpidium bornovanus</name>
    <dbReference type="NCBI Taxonomy" id="278681"/>
    <lineage>
        <taxon>Eukaryota</taxon>
        <taxon>Fungi</taxon>
        <taxon>Fungi incertae sedis</taxon>
        <taxon>Olpidiomycota</taxon>
        <taxon>Olpidiomycotina</taxon>
        <taxon>Olpidiomycetes</taxon>
        <taxon>Olpidiales</taxon>
        <taxon>Olpidiaceae</taxon>
        <taxon>Olpidium</taxon>
    </lineage>
</organism>
<feature type="region of interest" description="Disordered" evidence="2">
    <location>
        <begin position="1"/>
        <end position="42"/>
    </location>
</feature>
<keyword evidence="5" id="KW-1185">Reference proteome</keyword>
<dbReference type="InterPro" id="IPR002075">
    <property type="entry name" value="NTF2_dom"/>
</dbReference>
<dbReference type="InterPro" id="IPR032710">
    <property type="entry name" value="NTF2-like_dom_sf"/>
</dbReference>
<feature type="compositionally biased region" description="Pro residues" evidence="2">
    <location>
        <begin position="309"/>
        <end position="330"/>
    </location>
</feature>
<keyword evidence="1" id="KW-0694">RNA-binding</keyword>
<feature type="compositionally biased region" description="Low complexity" evidence="2">
    <location>
        <begin position="347"/>
        <end position="359"/>
    </location>
</feature>
<feature type="compositionally biased region" description="Low complexity" evidence="2">
    <location>
        <begin position="291"/>
        <end position="308"/>
    </location>
</feature>